<evidence type="ECO:0000313" key="8">
    <source>
        <dbReference type="EnsemblMetazoa" id="PHUM016400-PA"/>
    </source>
</evidence>
<dbReference type="InParanoid" id="E0V9L6"/>
<dbReference type="eggNOG" id="KOG2517">
    <property type="taxonomic scope" value="Eukaryota"/>
</dbReference>
<dbReference type="GO" id="GO:0019150">
    <property type="term" value="F:D-ribulokinase activity"/>
    <property type="evidence" value="ECO:0007669"/>
    <property type="project" value="TreeGrafter"/>
</dbReference>
<dbReference type="FunCoup" id="E0V9L6">
    <property type="interactions" value="209"/>
</dbReference>
<dbReference type="CDD" id="cd07782">
    <property type="entry name" value="ASKHA_NBD_FGGY_D-RBK"/>
    <property type="match status" value="1"/>
</dbReference>
<dbReference type="NCBIfam" id="TIGR01315">
    <property type="entry name" value="5C_CHO_kinase"/>
    <property type="match status" value="1"/>
</dbReference>
<dbReference type="GO" id="GO:0019321">
    <property type="term" value="P:pentose metabolic process"/>
    <property type="evidence" value="ECO:0007669"/>
    <property type="project" value="TreeGrafter"/>
</dbReference>
<reference evidence="7" key="1">
    <citation type="submission" date="2007-04" db="EMBL/GenBank/DDBJ databases">
        <title>Annotation of Pediculus humanus corporis strain USDA.</title>
        <authorList>
            <person name="Kirkness E."/>
            <person name="Hannick L."/>
            <person name="Hass B."/>
            <person name="Bruggner R."/>
            <person name="Lawson D."/>
            <person name="Bidwell S."/>
            <person name="Joardar V."/>
            <person name="Caler E."/>
            <person name="Walenz B."/>
            <person name="Inman J."/>
            <person name="Schobel S."/>
            <person name="Galinsky K."/>
            <person name="Amedeo P."/>
            <person name="Strausberg R."/>
        </authorList>
    </citation>
    <scope>NUCLEOTIDE SEQUENCE</scope>
    <source>
        <strain evidence="7">USDA</strain>
    </source>
</reference>
<reference evidence="7" key="2">
    <citation type="submission" date="2007-04" db="EMBL/GenBank/DDBJ databases">
        <title>The genome of the human body louse.</title>
        <authorList>
            <consortium name="The Human Body Louse Genome Consortium"/>
            <person name="Kirkness E."/>
            <person name="Walenz B."/>
            <person name="Hass B."/>
            <person name="Bruggner R."/>
            <person name="Strausberg R."/>
        </authorList>
    </citation>
    <scope>NUCLEOTIDE SEQUENCE</scope>
    <source>
        <strain evidence="7">USDA</strain>
    </source>
</reference>
<comment type="similarity">
    <text evidence="1">Belongs to the FGGY kinase family.</text>
</comment>
<dbReference type="InterPro" id="IPR000577">
    <property type="entry name" value="Carb_kinase_FGGY"/>
</dbReference>
<proteinExistence type="inferred from homology"/>
<keyword evidence="9" id="KW-1185">Reference proteome</keyword>
<dbReference type="RefSeq" id="XP_002422810.1">
    <property type="nucleotide sequence ID" value="XM_002422765.1"/>
</dbReference>
<gene>
    <name evidence="8" type="primary">8233771</name>
    <name evidence="7" type="ORF">Phum_PHUM016400</name>
</gene>
<keyword evidence="2 7" id="KW-0808">Transferase</keyword>
<accession>E0V9L6</accession>
<evidence type="ECO:0000313" key="7">
    <source>
        <dbReference type="EMBL" id="EEB10072.1"/>
    </source>
</evidence>
<dbReference type="Gene3D" id="3.30.420.40">
    <property type="match status" value="1"/>
</dbReference>
<feature type="domain" description="Carbohydrate kinase FGGY C-terminal" evidence="6">
    <location>
        <begin position="287"/>
        <end position="497"/>
    </location>
</feature>
<dbReference type="OrthoDB" id="203824at2759"/>
<feature type="domain" description="Carbohydrate kinase FGGY N-terminal" evidence="5">
    <location>
        <begin position="9"/>
        <end position="268"/>
    </location>
</feature>
<dbReference type="EMBL" id="AAZO01000194">
    <property type="status" value="NOT_ANNOTATED_CDS"/>
    <property type="molecule type" value="Genomic_DNA"/>
</dbReference>
<dbReference type="GeneID" id="8233771"/>
<dbReference type="InterPro" id="IPR006003">
    <property type="entry name" value="FGGY_RbtK-like"/>
</dbReference>
<dbReference type="KEGG" id="phu:Phum_PHUM016400"/>
<evidence type="ECO:0000256" key="3">
    <source>
        <dbReference type="ARBA" id="ARBA00022777"/>
    </source>
</evidence>
<reference evidence="8" key="3">
    <citation type="submission" date="2021-02" db="UniProtKB">
        <authorList>
            <consortium name="EnsemblMetazoa"/>
        </authorList>
    </citation>
    <scope>IDENTIFICATION</scope>
    <source>
        <strain evidence="8">USDA</strain>
    </source>
</reference>
<evidence type="ECO:0000256" key="4">
    <source>
        <dbReference type="ARBA" id="ARBA00074355"/>
    </source>
</evidence>
<dbReference type="InterPro" id="IPR018484">
    <property type="entry name" value="FGGY_N"/>
</dbReference>
<dbReference type="InterPro" id="IPR018485">
    <property type="entry name" value="FGGY_C"/>
</dbReference>
<dbReference type="AlphaFoldDB" id="E0V9L6"/>
<sequence>MPVVMTERYYIGIDVGTGSVRAALVRPNGDILQTATSSIKTWNPQQDYYEQSSEDIWKSCIQVVKAVTKSIDPSLIKGIGFDATCSLVCIGNDNKPLTVSPTGANEQNIILWMDHRAKSEAEFINKHKLEVLKYVGGKISPEMQTPKLMWLKKNLKSTWTQSKYFFDLVDFLTWKATGDHSRSLCTVVCKWTYIADENERKGWDKNYFSLIGLEDLLNDEAIKIGKHVKNPGETCGFGLNTLAAKDFGLIPGTCVAAGLIDAHAGGLGLLTAVAPGISSSFETKLGLICGTSTCHMALNRFPKMIPGVWGPYFSAMIPNIYLNEAGQSATGKLIDFLIKSHPAFPSIQENNINENTEIYDYLNKLLSEMAVAKKLPSLSRLTTKVHVWPDFHGNRSPIADPSILGMMSGLSLSTDKEDLAVKYLATIQALAYGTKLILETFHSHGYDKFSTISMCGGLSKNELFAQTHADVIGLPVLLPKSQEPVLLGAAMLGAVAAEEWKGVQQAINNMTGSSYVYQPSKLDEQFHLKKYKVFLKMVQDQKSYDALMEDDTKL</sequence>
<organism>
    <name type="scientific">Pediculus humanus subsp. corporis</name>
    <name type="common">Body louse</name>
    <dbReference type="NCBI Taxonomy" id="121224"/>
    <lineage>
        <taxon>Eukaryota</taxon>
        <taxon>Metazoa</taxon>
        <taxon>Ecdysozoa</taxon>
        <taxon>Arthropoda</taxon>
        <taxon>Hexapoda</taxon>
        <taxon>Insecta</taxon>
        <taxon>Pterygota</taxon>
        <taxon>Neoptera</taxon>
        <taxon>Paraneoptera</taxon>
        <taxon>Psocodea</taxon>
        <taxon>Troctomorpha</taxon>
        <taxon>Phthiraptera</taxon>
        <taxon>Anoplura</taxon>
        <taxon>Pediculidae</taxon>
        <taxon>Pediculus</taxon>
    </lineage>
</organism>
<keyword evidence="3 7" id="KW-0418">Kinase</keyword>
<dbReference type="PANTHER" id="PTHR43435:SF4">
    <property type="entry name" value="FGGY CARBOHYDRATE KINASE DOMAIN-CONTAINING PROTEIN"/>
    <property type="match status" value="1"/>
</dbReference>
<dbReference type="Pfam" id="PF00370">
    <property type="entry name" value="FGGY_N"/>
    <property type="match status" value="1"/>
</dbReference>
<dbReference type="CTD" id="8233771"/>
<evidence type="ECO:0000259" key="6">
    <source>
        <dbReference type="Pfam" id="PF02782"/>
    </source>
</evidence>
<dbReference type="Gene3D" id="1.20.58.2240">
    <property type="match status" value="1"/>
</dbReference>
<evidence type="ECO:0000313" key="9">
    <source>
        <dbReference type="Proteomes" id="UP000009046"/>
    </source>
</evidence>
<evidence type="ECO:0000256" key="2">
    <source>
        <dbReference type="ARBA" id="ARBA00022679"/>
    </source>
</evidence>
<dbReference type="FunFam" id="3.30.420.40:FF:000101">
    <property type="entry name" value="FGGY carbohydrate kinase domain-containing protein"/>
    <property type="match status" value="1"/>
</dbReference>
<dbReference type="InterPro" id="IPR043129">
    <property type="entry name" value="ATPase_NBD"/>
</dbReference>
<evidence type="ECO:0000259" key="5">
    <source>
        <dbReference type="Pfam" id="PF00370"/>
    </source>
</evidence>
<dbReference type="PANTHER" id="PTHR43435">
    <property type="entry name" value="RIBULOKINASE"/>
    <property type="match status" value="1"/>
</dbReference>
<dbReference type="PIRSF" id="PIRSF000538">
    <property type="entry name" value="GlpK"/>
    <property type="match status" value="1"/>
</dbReference>
<dbReference type="EnsemblMetazoa" id="PHUM016400-RA">
    <property type="protein sequence ID" value="PHUM016400-PA"/>
    <property type="gene ID" value="PHUM016400"/>
</dbReference>
<dbReference type="EMBL" id="DS234994">
    <property type="protein sequence ID" value="EEB10072.1"/>
    <property type="molecule type" value="Genomic_DNA"/>
</dbReference>
<dbReference type="GO" id="GO:0005737">
    <property type="term" value="C:cytoplasm"/>
    <property type="evidence" value="ECO:0007669"/>
    <property type="project" value="TreeGrafter"/>
</dbReference>
<evidence type="ECO:0000256" key="1">
    <source>
        <dbReference type="ARBA" id="ARBA00009156"/>
    </source>
</evidence>
<dbReference type="OMA" id="HKAMWHE"/>
<protein>
    <recommendedName>
        <fullName evidence="4">FGGY carbohydrate kinase domain-containing protein</fullName>
    </recommendedName>
</protein>
<name>E0V9L6_PEDHC</name>
<dbReference type="VEuPathDB" id="VectorBase:PHUM016400"/>
<dbReference type="STRING" id="121224.E0V9L6"/>
<dbReference type="Proteomes" id="UP000009046">
    <property type="component" value="Unassembled WGS sequence"/>
</dbReference>
<dbReference type="Pfam" id="PF02782">
    <property type="entry name" value="FGGY_C"/>
    <property type="match status" value="1"/>
</dbReference>
<dbReference type="SUPFAM" id="SSF53067">
    <property type="entry name" value="Actin-like ATPase domain"/>
    <property type="match status" value="2"/>
</dbReference>
<dbReference type="HOGENOM" id="CLU_009281_10_2_1"/>